<accession>A0ABQ7I9B7</accession>
<sequence>MDRITRNDGQDRAACTHITLLAKDEDPMKPLAYQPGMNNNWVRFPWKSLCKKCPVILHLLDHSLLPCEDGEQRLVYDPQNTNFRKASYHYVGVYFTRFMRSRFAQKLDGYDRVKDLNNWEAFRAVRRIGFRLKGAKNCEKVVEDTEKAEMINMGKFLGMKESSIRDICNDETDTDSK</sequence>
<keyword evidence="2" id="KW-1185">Reference proteome</keyword>
<dbReference type="EMBL" id="RCSX01000034">
    <property type="protein sequence ID" value="KAF7917381.1"/>
    <property type="molecule type" value="Genomic_DNA"/>
</dbReference>
<dbReference type="RefSeq" id="XP_038805777.1">
    <property type="nucleotide sequence ID" value="XM_038957765.1"/>
</dbReference>
<dbReference type="GeneID" id="62236915"/>
<reference evidence="1 2" key="1">
    <citation type="journal article" date="2020" name="Genome Biol. Evol.">
        <title>Comparative genomics of Sclerotiniaceae.</title>
        <authorList>
            <person name="Valero Jimenez C.A."/>
            <person name="Steentjes M."/>
            <person name="Scholten O.E."/>
            <person name="Van Kan J.A.L."/>
        </authorList>
    </citation>
    <scope>NUCLEOTIDE SEQUENCE [LARGE SCALE GENOMIC DNA]</scope>
    <source>
        <strain evidence="1 2">B1</strain>
    </source>
</reference>
<proteinExistence type="predicted"/>
<dbReference type="Proteomes" id="UP000783213">
    <property type="component" value="Unassembled WGS sequence"/>
</dbReference>
<evidence type="ECO:0000313" key="2">
    <source>
        <dbReference type="Proteomes" id="UP000783213"/>
    </source>
</evidence>
<protein>
    <submittedName>
        <fullName evidence="1">Uncharacterized protein</fullName>
    </submittedName>
</protein>
<organism evidence="1 2">
    <name type="scientific">Botrytis deweyae</name>
    <dbReference type="NCBI Taxonomy" id="2478750"/>
    <lineage>
        <taxon>Eukaryota</taxon>
        <taxon>Fungi</taxon>
        <taxon>Dikarya</taxon>
        <taxon>Ascomycota</taxon>
        <taxon>Pezizomycotina</taxon>
        <taxon>Leotiomycetes</taxon>
        <taxon>Helotiales</taxon>
        <taxon>Sclerotiniaceae</taxon>
        <taxon>Botrytis</taxon>
    </lineage>
</organism>
<comment type="caution">
    <text evidence="1">The sequence shown here is derived from an EMBL/GenBank/DDBJ whole genome shotgun (WGS) entry which is preliminary data.</text>
</comment>
<name>A0ABQ7I9B7_9HELO</name>
<gene>
    <name evidence="1" type="ORF">EAE98_010144</name>
</gene>
<evidence type="ECO:0000313" key="1">
    <source>
        <dbReference type="EMBL" id="KAF7917381.1"/>
    </source>
</evidence>